<reference evidence="1 2" key="1">
    <citation type="submission" date="2016-10" db="EMBL/GenBank/DDBJ databases">
        <authorList>
            <person name="de Groot N.N."/>
        </authorList>
    </citation>
    <scope>NUCLEOTIDE SEQUENCE [LARGE SCALE GENOMIC DNA]</scope>
    <source>
        <strain evidence="1 2">DSM 19803</strain>
    </source>
</reference>
<dbReference type="NCBIfam" id="TIGR02436">
    <property type="entry name" value="four helix bundle protein"/>
    <property type="match status" value="1"/>
</dbReference>
<keyword evidence="2" id="KW-1185">Reference proteome</keyword>
<accession>A0A1G7TUV5</accession>
<dbReference type="Gene3D" id="1.20.1440.60">
    <property type="entry name" value="23S rRNA-intervening sequence"/>
    <property type="match status" value="1"/>
</dbReference>
<dbReference type="InterPro" id="IPR036583">
    <property type="entry name" value="23S_rRNA_IVS_sf"/>
</dbReference>
<dbReference type="EMBL" id="FNCW01000001">
    <property type="protein sequence ID" value="SDG38998.1"/>
    <property type="molecule type" value="Genomic_DNA"/>
</dbReference>
<protein>
    <submittedName>
        <fullName evidence="1">Four helix bundle protein</fullName>
    </submittedName>
</protein>
<sequence>MLSRLYKSGTSAGAKIKETQNAESKANFIHKLKTAVKEAYLLQRNHKIKKISNR</sequence>
<gene>
    <name evidence="1" type="ORF">SAMN04488027_10167</name>
</gene>
<organism evidence="1 2">
    <name type="scientific">Psychroflexus sediminis</name>
    <dbReference type="NCBI Taxonomy" id="470826"/>
    <lineage>
        <taxon>Bacteria</taxon>
        <taxon>Pseudomonadati</taxon>
        <taxon>Bacteroidota</taxon>
        <taxon>Flavobacteriia</taxon>
        <taxon>Flavobacteriales</taxon>
        <taxon>Flavobacteriaceae</taxon>
        <taxon>Psychroflexus</taxon>
    </lineage>
</organism>
<proteinExistence type="predicted"/>
<evidence type="ECO:0000313" key="1">
    <source>
        <dbReference type="EMBL" id="SDG38998.1"/>
    </source>
</evidence>
<evidence type="ECO:0000313" key="2">
    <source>
        <dbReference type="Proteomes" id="UP000199296"/>
    </source>
</evidence>
<dbReference type="STRING" id="470826.SAMN04488027_10167"/>
<dbReference type="OrthoDB" id="285993at2"/>
<name>A0A1G7TUV5_9FLAO</name>
<dbReference type="AlphaFoldDB" id="A0A1G7TUV5"/>
<dbReference type="SUPFAM" id="SSF158446">
    <property type="entry name" value="IVS-encoded protein-like"/>
    <property type="match status" value="1"/>
</dbReference>
<dbReference type="Proteomes" id="UP000199296">
    <property type="component" value="Unassembled WGS sequence"/>
</dbReference>
<dbReference type="InterPro" id="IPR012657">
    <property type="entry name" value="23S_rRNA-intervening_sequence"/>
</dbReference>